<dbReference type="Pfam" id="PF04542">
    <property type="entry name" value="Sigma70_r2"/>
    <property type="match status" value="1"/>
</dbReference>
<evidence type="ECO:0000259" key="8">
    <source>
        <dbReference type="Pfam" id="PF08281"/>
    </source>
</evidence>
<dbReference type="InterPro" id="IPR036388">
    <property type="entry name" value="WH-like_DNA-bd_sf"/>
</dbReference>
<dbReference type="InterPro" id="IPR013324">
    <property type="entry name" value="RNA_pol_sigma_r3/r4-like"/>
</dbReference>
<dbReference type="Pfam" id="PF08281">
    <property type="entry name" value="Sigma70_r4_2"/>
    <property type="match status" value="1"/>
</dbReference>
<dbReference type="PANTHER" id="PTHR43133">
    <property type="entry name" value="RNA POLYMERASE ECF-TYPE SIGMA FACTO"/>
    <property type="match status" value="1"/>
</dbReference>
<evidence type="ECO:0000256" key="5">
    <source>
        <dbReference type="ARBA" id="ARBA00023163"/>
    </source>
</evidence>
<dbReference type="Gene3D" id="1.10.10.10">
    <property type="entry name" value="Winged helix-like DNA-binding domain superfamily/Winged helix DNA-binding domain"/>
    <property type="match status" value="1"/>
</dbReference>
<keyword evidence="2" id="KW-0805">Transcription regulation</keyword>
<evidence type="ECO:0000313" key="10">
    <source>
        <dbReference type="Proteomes" id="UP000545761"/>
    </source>
</evidence>
<feature type="domain" description="RNA polymerase sigma-70 region 2" evidence="7">
    <location>
        <begin position="15"/>
        <end position="80"/>
    </location>
</feature>
<evidence type="ECO:0000256" key="1">
    <source>
        <dbReference type="ARBA" id="ARBA00010641"/>
    </source>
</evidence>
<keyword evidence="3" id="KW-0731">Sigma factor</keyword>
<evidence type="ECO:0000256" key="2">
    <source>
        <dbReference type="ARBA" id="ARBA00023015"/>
    </source>
</evidence>
<dbReference type="Proteomes" id="UP000545761">
    <property type="component" value="Unassembled WGS sequence"/>
</dbReference>
<protein>
    <submittedName>
        <fullName evidence="9">SigE family RNA polymerase sigma factor</fullName>
    </submittedName>
</protein>
<dbReference type="InterPro" id="IPR007627">
    <property type="entry name" value="RNA_pol_sigma70_r2"/>
</dbReference>
<dbReference type="NCBIfam" id="TIGR02937">
    <property type="entry name" value="sigma70-ECF"/>
    <property type="match status" value="1"/>
</dbReference>
<keyword evidence="4" id="KW-0238">DNA-binding</keyword>
<feature type="region of interest" description="Disordered" evidence="6">
    <location>
        <begin position="157"/>
        <end position="197"/>
    </location>
</feature>
<dbReference type="InterPro" id="IPR039425">
    <property type="entry name" value="RNA_pol_sigma-70-like"/>
</dbReference>
<dbReference type="NCBIfam" id="TIGR02983">
    <property type="entry name" value="SigE-fam_strep"/>
    <property type="match status" value="1"/>
</dbReference>
<sequence>MATQSDDSAEFDAFYAATAKRLVATVYAMTGDLAEAEDAVQEAYVRAWQRWARLTREGDPLPWVRTVAMRLAISTWRRTRGRLRAHFRHGPGADVPELSADRVGLVQALRELTPEQRQAVVLHHLLDLPVEQVAREAGASNGAVRTRLSRARKVLGERLSDPAGADGPADPTGSADHAGSAGSAGSAFTSEGVASHG</sequence>
<feature type="domain" description="RNA polymerase sigma factor 70 region 4 type 2" evidence="8">
    <location>
        <begin position="105"/>
        <end position="153"/>
    </location>
</feature>
<dbReference type="Gene3D" id="1.10.1740.10">
    <property type="match status" value="1"/>
</dbReference>
<dbReference type="AlphaFoldDB" id="A0A7W0I6V5"/>
<dbReference type="InterPro" id="IPR013249">
    <property type="entry name" value="RNA_pol_sigma70_r4_t2"/>
</dbReference>
<name>A0A7W0I6V5_9ACTN</name>
<dbReference type="EMBL" id="JACEHE010000001">
    <property type="protein sequence ID" value="MBA2944329.1"/>
    <property type="molecule type" value="Genomic_DNA"/>
</dbReference>
<dbReference type="PANTHER" id="PTHR43133:SF50">
    <property type="entry name" value="ECF RNA POLYMERASE SIGMA FACTOR SIGM"/>
    <property type="match status" value="1"/>
</dbReference>
<dbReference type="SUPFAM" id="SSF88946">
    <property type="entry name" value="Sigma2 domain of RNA polymerase sigma factors"/>
    <property type="match status" value="1"/>
</dbReference>
<dbReference type="GO" id="GO:0006352">
    <property type="term" value="P:DNA-templated transcription initiation"/>
    <property type="evidence" value="ECO:0007669"/>
    <property type="project" value="InterPro"/>
</dbReference>
<dbReference type="InterPro" id="IPR014284">
    <property type="entry name" value="RNA_pol_sigma-70_dom"/>
</dbReference>
<evidence type="ECO:0000256" key="6">
    <source>
        <dbReference type="SAM" id="MobiDB-lite"/>
    </source>
</evidence>
<dbReference type="GO" id="GO:0003677">
    <property type="term" value="F:DNA binding"/>
    <property type="evidence" value="ECO:0007669"/>
    <property type="project" value="UniProtKB-KW"/>
</dbReference>
<dbReference type="SUPFAM" id="SSF88659">
    <property type="entry name" value="Sigma3 and sigma4 domains of RNA polymerase sigma factors"/>
    <property type="match status" value="1"/>
</dbReference>
<comment type="caution">
    <text evidence="9">The sequence shown here is derived from an EMBL/GenBank/DDBJ whole genome shotgun (WGS) entry which is preliminary data.</text>
</comment>
<keyword evidence="5" id="KW-0804">Transcription</keyword>
<dbReference type="InterPro" id="IPR013325">
    <property type="entry name" value="RNA_pol_sigma_r2"/>
</dbReference>
<evidence type="ECO:0000256" key="3">
    <source>
        <dbReference type="ARBA" id="ARBA00023082"/>
    </source>
</evidence>
<reference evidence="9 10" key="1">
    <citation type="submission" date="2020-07" db="EMBL/GenBank/DDBJ databases">
        <title>Streptomyces isolated from Indian soil.</title>
        <authorList>
            <person name="Mandal S."/>
            <person name="Maiti P.K."/>
        </authorList>
    </citation>
    <scope>NUCLEOTIDE SEQUENCE [LARGE SCALE GENOMIC DNA]</scope>
    <source>
        <strain evidence="9 10">PSKA28</strain>
    </source>
</reference>
<dbReference type="CDD" id="cd06171">
    <property type="entry name" value="Sigma70_r4"/>
    <property type="match status" value="1"/>
</dbReference>
<evidence type="ECO:0000313" key="9">
    <source>
        <dbReference type="EMBL" id="MBA2944329.1"/>
    </source>
</evidence>
<dbReference type="RefSeq" id="WP_181655304.1">
    <property type="nucleotide sequence ID" value="NZ_JACEHE010000001.1"/>
</dbReference>
<dbReference type="InterPro" id="IPR014325">
    <property type="entry name" value="RNA_pol_sigma-E_actinobac"/>
</dbReference>
<feature type="compositionally biased region" description="Low complexity" evidence="6">
    <location>
        <begin position="173"/>
        <end position="197"/>
    </location>
</feature>
<gene>
    <name evidence="9" type="ORF">H1D24_00475</name>
</gene>
<accession>A0A7W0I6V5</accession>
<proteinExistence type="inferred from homology"/>
<evidence type="ECO:0000259" key="7">
    <source>
        <dbReference type="Pfam" id="PF04542"/>
    </source>
</evidence>
<evidence type="ECO:0000256" key="4">
    <source>
        <dbReference type="ARBA" id="ARBA00023125"/>
    </source>
</evidence>
<dbReference type="GO" id="GO:0016987">
    <property type="term" value="F:sigma factor activity"/>
    <property type="evidence" value="ECO:0007669"/>
    <property type="project" value="UniProtKB-KW"/>
</dbReference>
<organism evidence="9 10">
    <name type="scientific">Streptomyces himalayensis subsp. himalayensis</name>
    <dbReference type="NCBI Taxonomy" id="2756131"/>
    <lineage>
        <taxon>Bacteria</taxon>
        <taxon>Bacillati</taxon>
        <taxon>Actinomycetota</taxon>
        <taxon>Actinomycetes</taxon>
        <taxon>Kitasatosporales</taxon>
        <taxon>Streptomycetaceae</taxon>
        <taxon>Streptomyces</taxon>
        <taxon>Streptomyces himalayensis</taxon>
    </lineage>
</organism>
<comment type="similarity">
    <text evidence="1">Belongs to the sigma-70 factor family. ECF subfamily.</text>
</comment>